<keyword evidence="1" id="KW-1133">Transmembrane helix</keyword>
<evidence type="ECO:0000313" key="2">
    <source>
        <dbReference type="EMBL" id="BAL80793.1"/>
    </source>
</evidence>
<feature type="transmembrane region" description="Helical" evidence="1">
    <location>
        <begin position="37"/>
        <end position="54"/>
    </location>
</feature>
<organism evidence="2 3">
    <name type="scientific">Caldisericum exile (strain DSM 21853 / NBRC 104410 / AZM16c01)</name>
    <dbReference type="NCBI Taxonomy" id="511051"/>
    <lineage>
        <taxon>Bacteria</taxon>
        <taxon>Pseudomonadati</taxon>
        <taxon>Caldisericota/Cryosericota group</taxon>
        <taxon>Caldisericota</taxon>
        <taxon>Caldisericia</taxon>
        <taxon>Caldisericales</taxon>
        <taxon>Caldisericaceae</taxon>
        <taxon>Caldisericum</taxon>
    </lineage>
</organism>
<dbReference type="RefSeq" id="WP_014453196.1">
    <property type="nucleotide sequence ID" value="NC_017096.1"/>
</dbReference>
<reference evidence="2 3" key="1">
    <citation type="submission" date="2011-01" db="EMBL/GenBank/DDBJ databases">
        <title>Whole genome sequence of Caldisericum exile AZM16c01.</title>
        <authorList>
            <person name="Narita-Yamada S."/>
            <person name="Kawakoshi A."/>
            <person name="Nakamura S."/>
            <person name="Sasagawa M."/>
            <person name="Fukada J."/>
            <person name="Sekine M."/>
            <person name="Kato Y."/>
            <person name="Fukai R."/>
            <person name="Sasaki K."/>
            <person name="Hanamaki A."/>
            <person name="Narita H."/>
            <person name="Konno Y."/>
            <person name="Mori K."/>
            <person name="Yamazaki S."/>
            <person name="Suzuki K."/>
            <person name="Fujita N."/>
        </authorList>
    </citation>
    <scope>NUCLEOTIDE SEQUENCE [LARGE SCALE GENOMIC DNA]</scope>
    <source>
        <strain evidence="3">DSM 21853 / NBRC 104410 / AZM16c01</strain>
    </source>
</reference>
<keyword evidence="1" id="KW-0812">Transmembrane</keyword>
<keyword evidence="1" id="KW-0472">Membrane</keyword>
<accession>A0A7U6JET2</accession>
<dbReference type="EMBL" id="AP012051">
    <property type="protein sequence ID" value="BAL80793.1"/>
    <property type="molecule type" value="Genomic_DNA"/>
</dbReference>
<proteinExistence type="predicted"/>
<evidence type="ECO:0000313" key="3">
    <source>
        <dbReference type="Proteomes" id="UP000004793"/>
    </source>
</evidence>
<feature type="transmembrane region" description="Helical" evidence="1">
    <location>
        <begin position="66"/>
        <end position="84"/>
    </location>
</feature>
<dbReference type="AlphaFoldDB" id="A0A7U6JET2"/>
<sequence>MFFWKRNTLTEKEKLEYETLVRNREHAIEQGNNRMNFLWLILGGAIYIFATTLIEFTKQLKEANPYLFFLGLLLVVSSGIAYLVSTDMDNTRRTSRAMKNFWESKLNEFEAKHSINAFSDIPELKFSSKIETYKKYGINVPIKDF</sequence>
<protein>
    <submittedName>
        <fullName evidence="2">Uncharacterized protein</fullName>
    </submittedName>
</protein>
<name>A0A7U6JET2_CALEA</name>
<dbReference type="Proteomes" id="UP000004793">
    <property type="component" value="Chromosome"/>
</dbReference>
<keyword evidence="3" id="KW-1185">Reference proteome</keyword>
<dbReference type="KEGG" id="cex:CSE_06670"/>
<evidence type="ECO:0000256" key="1">
    <source>
        <dbReference type="SAM" id="Phobius"/>
    </source>
</evidence>
<gene>
    <name evidence="2" type="ordered locus">CSE_06670</name>
</gene>